<dbReference type="InterPro" id="IPR001478">
    <property type="entry name" value="PDZ"/>
</dbReference>
<dbReference type="InterPro" id="IPR036034">
    <property type="entry name" value="PDZ_sf"/>
</dbReference>
<comment type="subcellular location">
    <subcellularLocation>
        <location evidence="1 7">Cytoplasm</location>
    </subcellularLocation>
</comment>
<keyword evidence="5 7" id="KW-0378">Hydrolase</keyword>
<feature type="active site" description="Charge relay system" evidence="8">
    <location>
        <position position="791"/>
    </location>
</feature>
<dbReference type="STRING" id="1089455.MOPEL_130_02160"/>
<name>H5UV51_9MICO</name>
<protein>
    <recommendedName>
        <fullName evidence="7">Tricorn protease homolog</fullName>
        <ecNumber evidence="7">3.4.21.-</ecNumber>
    </recommendedName>
</protein>
<dbReference type="CDD" id="cd07562">
    <property type="entry name" value="Peptidase_S41_TRI"/>
    <property type="match status" value="1"/>
</dbReference>
<dbReference type="EC" id="3.4.21.-" evidence="7"/>
<keyword evidence="13" id="KW-1185">Reference proteome</keyword>
<evidence type="ECO:0000259" key="11">
    <source>
        <dbReference type="PROSITE" id="PS50106"/>
    </source>
</evidence>
<evidence type="ECO:0000256" key="3">
    <source>
        <dbReference type="ARBA" id="ARBA00022490"/>
    </source>
</evidence>
<dbReference type="InterPro" id="IPR029045">
    <property type="entry name" value="ClpP/crotonase-like_dom_sf"/>
</dbReference>
<dbReference type="EMBL" id="BAFE01000089">
    <property type="protein sequence ID" value="GAB49609.1"/>
    <property type="molecule type" value="Genomic_DNA"/>
</dbReference>
<comment type="similarity">
    <text evidence="2 7">Belongs to the peptidase S41B family.</text>
</comment>
<evidence type="ECO:0000256" key="5">
    <source>
        <dbReference type="ARBA" id="ARBA00022801"/>
    </source>
</evidence>
<dbReference type="SUPFAM" id="SSF52096">
    <property type="entry name" value="ClpP/crotonase"/>
    <property type="match status" value="1"/>
</dbReference>
<dbReference type="SUPFAM" id="SSF82171">
    <property type="entry name" value="DPP6 N-terminal domain-like"/>
    <property type="match status" value="1"/>
</dbReference>
<dbReference type="GO" id="GO:0008236">
    <property type="term" value="F:serine-type peptidase activity"/>
    <property type="evidence" value="ECO:0007669"/>
    <property type="project" value="UniProtKB-UniRule"/>
</dbReference>
<feature type="active site" description="Charge relay system" evidence="8">
    <location>
        <position position="1066"/>
    </location>
</feature>
<dbReference type="InterPro" id="IPR005151">
    <property type="entry name" value="Tail-specific_protease"/>
</dbReference>
<organism evidence="12 13">
    <name type="scientific">Mobilicoccus pelagius NBRC 104925</name>
    <dbReference type="NCBI Taxonomy" id="1089455"/>
    <lineage>
        <taxon>Bacteria</taxon>
        <taxon>Bacillati</taxon>
        <taxon>Actinomycetota</taxon>
        <taxon>Actinomycetes</taxon>
        <taxon>Micrococcales</taxon>
        <taxon>Dermatophilaceae</taxon>
        <taxon>Mobilicoccus</taxon>
    </lineage>
</organism>
<dbReference type="InterPro" id="IPR015943">
    <property type="entry name" value="WD40/YVTN_repeat-like_dom_sf"/>
</dbReference>
<evidence type="ECO:0000313" key="13">
    <source>
        <dbReference type="Proteomes" id="UP000004367"/>
    </source>
</evidence>
<evidence type="ECO:0000256" key="10">
    <source>
        <dbReference type="SAM" id="MobiDB-lite"/>
    </source>
</evidence>
<feature type="region of interest" description="Disordered" evidence="10">
    <location>
        <begin position="561"/>
        <end position="602"/>
    </location>
</feature>
<sequence length="1124" mass="122631">MVTPRRDGLVASEPGGGPGDAFPGGVGKTRAGWGVLLYTGLMTQGYLRYPHLHGDDLVAVADDDLWLVPVAGGRASRLTADRQPCAHPFFSPDGTRIAYASLRDGDWEVFVLDRGAGTVERLTWWGRPGTRVRGWVDETHVLVASDHEEPFSQRRRLFSVGLDGSVTRLPYGHAMSLAVADDGSEAVTSPNNRDAAMWKRYRGGTAPMMWLRPSPDAEWARVLPDEEAGLWSPVFVGDRLVFTSDLGASFPDHADEQAQVWSVDRSGDDLRQHTRHTVAQGYVRDTTTDGTRLAYHARGHLYVMDSLDAQPRRVEVDLGPLPRPRRTITAADRLHALRPDESATGSVAEWYGQAWWLTHRGGPARHLLGDDATRVRAAHVAGGRVVAATDAGGEDALVLTGVAGEFGEDGAEPRRLAAGQLGRVLHLALTPDAATAAVASHDGHVRLVDLEQGSVREVGHSEHGEVEGLTFSPDGRYLVWAQPEHTEGQRRLVLVDTTAESPSARVLTSGRFDDHSPVFTHDGTHLVFLSARTLDPHYSAFGFDLAFADATRPWLVPLAADTSAPFGPTADGRPLDDATKSEDKADTGEGAKDSGEETPAVRCPDIDVDSFEDRIVAFPVASGTLSGLAAAKDGVLWIRHANRGELGASRDGVEDTPRDRLERYDLRTRSLTTLCDVVSFEVSGDGTAIVVRDEEQAVVGPATEKVDDDSDRLVTVDTKRLRRDVDLRTSWRAMFEDNGRLMREHYWREDMNGVDWDAVLERYRETLDRLGSHDDLVDVLWEVVGELDTSHAYVTPPRGEAEDAVAHLGVDVDRDEDGVVVVRHILPGEASDPTARSPLRAAGVDAREGDRILAVDGRPTAGTALGALLTGRAGTPTELTLERAGRRRRVAVVPIADEEALRYQAWVASRRAYVAEKSGGRLGYVHVPDMVSRGWAQFHRGLDEATSKEGLVADMRYNRGGHTSELVIERLMRRVVGWGSMRHGQRTTYPVQAPRGPVAFLANRWSGSDGDIVNAVARIHGIGPVIGERTWGGVIGIDGRFDLVDGTDVTQPRYALWFEKFGWGVENHGVDPDIEVVFSPADGEDELTADPQLDRAIEELLGRLEETPASTPPPFPEPRRTHGA</sequence>
<keyword evidence="6 7" id="KW-0720">Serine protease</keyword>
<feature type="region of interest" description="Disordered" evidence="10">
    <location>
        <begin position="1103"/>
        <end position="1124"/>
    </location>
</feature>
<evidence type="ECO:0000256" key="6">
    <source>
        <dbReference type="ARBA" id="ARBA00022825"/>
    </source>
</evidence>
<feature type="compositionally biased region" description="Basic and acidic residues" evidence="10">
    <location>
        <begin position="573"/>
        <end position="595"/>
    </location>
</feature>
<accession>H5UV51</accession>
<dbReference type="InterPro" id="IPR028204">
    <property type="entry name" value="Tricorn_C1"/>
</dbReference>
<evidence type="ECO:0000256" key="2">
    <source>
        <dbReference type="ARBA" id="ARBA00008524"/>
    </source>
</evidence>
<feature type="active site" description="Nucleophile" evidence="8">
    <location>
        <position position="1008"/>
    </location>
</feature>
<keyword evidence="3 7" id="KW-0963">Cytoplasm</keyword>
<dbReference type="AlphaFoldDB" id="H5UV51"/>
<evidence type="ECO:0000256" key="7">
    <source>
        <dbReference type="PIRNR" id="PIRNR036421"/>
    </source>
</evidence>
<dbReference type="Pfam" id="PF14685">
    <property type="entry name" value="PDZ_Tricorn"/>
    <property type="match status" value="1"/>
</dbReference>
<dbReference type="eggNOG" id="COG0793">
    <property type="taxonomic scope" value="Bacteria"/>
</dbReference>
<dbReference type="Gene3D" id="3.90.226.10">
    <property type="entry name" value="2-enoyl-CoA Hydratase, Chain A, domain 1"/>
    <property type="match status" value="1"/>
</dbReference>
<dbReference type="Pfam" id="PF26550">
    <property type="entry name" value="Tricorn_2nd"/>
    <property type="match status" value="1"/>
</dbReference>
<comment type="caution">
    <text evidence="12">The sequence shown here is derived from an EMBL/GenBank/DDBJ whole genome shotgun (WGS) entry which is preliminary data.</text>
</comment>
<feature type="domain" description="PDZ" evidence="11">
    <location>
        <begin position="793"/>
        <end position="862"/>
    </location>
</feature>
<dbReference type="SUPFAM" id="SSF50156">
    <property type="entry name" value="PDZ domain-like"/>
    <property type="match status" value="1"/>
</dbReference>
<dbReference type="PANTHER" id="PTHR43253">
    <property type="entry name" value="TRICORN PROTEASE HOMOLOG 2-RELATED"/>
    <property type="match status" value="1"/>
</dbReference>
<dbReference type="PANTHER" id="PTHR43253:SF1">
    <property type="entry name" value="TRICORN PROTEASE HOMOLOG 2-RELATED"/>
    <property type="match status" value="1"/>
</dbReference>
<feature type="region of interest" description="Disordered" evidence="10">
    <location>
        <begin position="1"/>
        <end position="24"/>
    </location>
</feature>
<evidence type="ECO:0000313" key="12">
    <source>
        <dbReference type="EMBL" id="GAB49609.1"/>
    </source>
</evidence>
<dbReference type="Pfam" id="PF03572">
    <property type="entry name" value="Peptidase_S41"/>
    <property type="match status" value="1"/>
</dbReference>
<dbReference type="PIRSF" id="PIRSF036421">
    <property type="entry name" value="Tricorn_protease"/>
    <property type="match status" value="1"/>
</dbReference>
<feature type="compositionally biased region" description="Gly residues" evidence="10">
    <location>
        <begin position="14"/>
        <end position="24"/>
    </location>
</feature>
<evidence type="ECO:0000256" key="8">
    <source>
        <dbReference type="PIRSR" id="PIRSR036421-1"/>
    </source>
</evidence>
<gene>
    <name evidence="12" type="ORF">MOPEL_130_02160</name>
</gene>
<dbReference type="Gene3D" id="2.30.42.10">
    <property type="match status" value="1"/>
</dbReference>
<proteinExistence type="inferred from homology"/>
<dbReference type="eggNOG" id="COG4946">
    <property type="taxonomic scope" value="Bacteria"/>
</dbReference>
<dbReference type="Gene3D" id="2.120.10.60">
    <property type="entry name" value="Tricorn protease N-terminal domain"/>
    <property type="match status" value="1"/>
</dbReference>
<dbReference type="InterPro" id="IPR029414">
    <property type="entry name" value="Tricorn_PDZ"/>
</dbReference>
<feature type="site" description="Transition state stabilizer; via amide nitrogen" evidence="9">
    <location>
        <position position="1009"/>
    </location>
</feature>
<comment type="function">
    <text evidence="7">Degrades oligopeptides.</text>
</comment>
<dbReference type="Pfam" id="PF26549">
    <property type="entry name" value="Tricorn_N"/>
    <property type="match status" value="1"/>
</dbReference>
<reference evidence="12 13" key="1">
    <citation type="submission" date="2012-02" db="EMBL/GenBank/DDBJ databases">
        <title>Whole genome shotgun sequence of Mobilicoccus pelagius NBRC 104925.</title>
        <authorList>
            <person name="Yoshida Y."/>
            <person name="Hosoyama A."/>
            <person name="Tsuchikane K."/>
            <person name="Katsumata H."/>
            <person name="Yamazaki S."/>
            <person name="Fujita N."/>
        </authorList>
    </citation>
    <scope>NUCLEOTIDE SEQUENCE [LARGE SCALE GENOMIC DNA]</scope>
    <source>
        <strain evidence="12 13">NBRC 104925</strain>
    </source>
</reference>
<dbReference type="GO" id="GO:0005737">
    <property type="term" value="C:cytoplasm"/>
    <property type="evidence" value="ECO:0007669"/>
    <property type="project" value="UniProtKB-SubCell"/>
</dbReference>
<evidence type="ECO:0000256" key="4">
    <source>
        <dbReference type="ARBA" id="ARBA00022670"/>
    </source>
</evidence>
<evidence type="ECO:0000256" key="9">
    <source>
        <dbReference type="PIRSR" id="PIRSR036421-3"/>
    </source>
</evidence>
<dbReference type="InterPro" id="IPR012393">
    <property type="entry name" value="Tricorn_protease"/>
</dbReference>
<keyword evidence="4 7" id="KW-0645">Protease</keyword>
<dbReference type="PROSITE" id="PS50106">
    <property type="entry name" value="PDZ"/>
    <property type="match status" value="1"/>
</dbReference>
<dbReference type="Proteomes" id="UP000004367">
    <property type="component" value="Unassembled WGS sequence"/>
</dbReference>
<dbReference type="GO" id="GO:0006508">
    <property type="term" value="P:proteolysis"/>
    <property type="evidence" value="ECO:0007669"/>
    <property type="project" value="UniProtKB-UniRule"/>
</dbReference>
<dbReference type="Gene3D" id="2.130.10.10">
    <property type="entry name" value="YVTN repeat-like/Quinoprotein amine dehydrogenase"/>
    <property type="match status" value="1"/>
</dbReference>
<dbReference type="SUPFAM" id="SSF69304">
    <property type="entry name" value="Tricorn protease N-terminal domain"/>
    <property type="match status" value="1"/>
</dbReference>
<evidence type="ECO:0000256" key="1">
    <source>
        <dbReference type="ARBA" id="ARBA00004496"/>
    </source>
</evidence>
<dbReference type="Pfam" id="PF14684">
    <property type="entry name" value="Tricorn_C1"/>
    <property type="match status" value="1"/>
</dbReference>
<dbReference type="Gene3D" id="3.30.750.44">
    <property type="match status" value="1"/>
</dbReference>
<dbReference type="SMART" id="SM00245">
    <property type="entry name" value="TSPc"/>
    <property type="match status" value="1"/>
</dbReference>